<dbReference type="EMBL" id="QEAS01000003">
    <property type="protein sequence ID" value="PWG81759.1"/>
    <property type="molecule type" value="Genomic_DNA"/>
</dbReference>
<reference evidence="3 4" key="1">
    <citation type="submission" date="2018-04" db="EMBL/GenBank/DDBJ databases">
        <title>Pedobacter chongqingensis sp. nov., isolated from a rottenly hemp rope.</title>
        <authorList>
            <person name="Cai Y."/>
        </authorList>
    </citation>
    <scope>NUCLEOTIDE SEQUENCE [LARGE SCALE GENOMIC DNA]</scope>
    <source>
        <strain evidence="3 4">FJ4-8</strain>
    </source>
</reference>
<evidence type="ECO:0000256" key="1">
    <source>
        <dbReference type="SAM" id="SignalP"/>
    </source>
</evidence>
<dbReference type="Gene3D" id="3.40.50.1110">
    <property type="entry name" value="SGNH hydrolase"/>
    <property type="match status" value="1"/>
</dbReference>
<accession>A0A2U2PKS0</accession>
<dbReference type="GO" id="GO:0004622">
    <property type="term" value="F:phosphatidylcholine lysophospholipase activity"/>
    <property type="evidence" value="ECO:0007669"/>
    <property type="project" value="TreeGrafter"/>
</dbReference>
<comment type="caution">
    <text evidence="3">The sequence shown here is derived from an EMBL/GenBank/DDBJ whole genome shotgun (WGS) entry which is preliminary data.</text>
</comment>
<feature type="signal peptide" evidence="1">
    <location>
        <begin position="1"/>
        <end position="17"/>
    </location>
</feature>
<name>A0A2U2PKS0_9SPHI</name>
<evidence type="ECO:0000313" key="3">
    <source>
        <dbReference type="EMBL" id="PWG81759.1"/>
    </source>
</evidence>
<feature type="chain" id="PRO_5015569780" evidence="1">
    <location>
        <begin position="18"/>
        <end position="225"/>
    </location>
</feature>
<dbReference type="InterPro" id="IPR013830">
    <property type="entry name" value="SGNH_hydro"/>
</dbReference>
<sequence length="225" mass="26023">MKRLNILLALFSLPAFSAFSQEAKIDSNYTNSHYQQRMEFFNKMPHRKNEIVFLGNSITEHGEWQELIPGKPVINRGIGGDNTFGVLARLDDIVAAKPKTIFLLIGINDLSRKLPYDVIIRNYRRIIAKIKTGTPKTTLYIQSILPLNSSMTTAPYLQGRNPMQMELNRMIKELCAEEKLTYIDLHPLFEDENKELKKELSIDGIHLKASAYIMWVEYLKKMKYL</sequence>
<dbReference type="InterPro" id="IPR051532">
    <property type="entry name" value="Ester_Hydrolysis_Enzymes"/>
</dbReference>
<keyword evidence="4" id="KW-1185">Reference proteome</keyword>
<dbReference type="SUPFAM" id="SSF52266">
    <property type="entry name" value="SGNH hydrolase"/>
    <property type="match status" value="1"/>
</dbReference>
<organism evidence="3 4">
    <name type="scientific">Pararcticibacter amylolyticus</name>
    <dbReference type="NCBI Taxonomy" id="2173175"/>
    <lineage>
        <taxon>Bacteria</taxon>
        <taxon>Pseudomonadati</taxon>
        <taxon>Bacteroidota</taxon>
        <taxon>Sphingobacteriia</taxon>
        <taxon>Sphingobacteriales</taxon>
        <taxon>Sphingobacteriaceae</taxon>
        <taxon>Pararcticibacter</taxon>
    </lineage>
</organism>
<dbReference type="AlphaFoldDB" id="A0A2U2PKS0"/>
<dbReference type="Pfam" id="PF13472">
    <property type="entry name" value="Lipase_GDSL_2"/>
    <property type="match status" value="1"/>
</dbReference>
<proteinExistence type="predicted"/>
<evidence type="ECO:0000259" key="2">
    <source>
        <dbReference type="Pfam" id="PF13472"/>
    </source>
</evidence>
<dbReference type="OrthoDB" id="9790057at2"/>
<feature type="domain" description="SGNH hydrolase-type esterase" evidence="2">
    <location>
        <begin position="53"/>
        <end position="212"/>
    </location>
</feature>
<dbReference type="InterPro" id="IPR036514">
    <property type="entry name" value="SGNH_hydro_sf"/>
</dbReference>
<protein>
    <submittedName>
        <fullName evidence="3">GDSL family lipase</fullName>
    </submittedName>
</protein>
<dbReference type="RefSeq" id="WP_109414704.1">
    <property type="nucleotide sequence ID" value="NZ_QEAS01000003.1"/>
</dbReference>
<evidence type="ECO:0000313" key="4">
    <source>
        <dbReference type="Proteomes" id="UP000245647"/>
    </source>
</evidence>
<dbReference type="PANTHER" id="PTHR30383">
    <property type="entry name" value="THIOESTERASE 1/PROTEASE 1/LYSOPHOSPHOLIPASE L1"/>
    <property type="match status" value="1"/>
</dbReference>
<dbReference type="Proteomes" id="UP000245647">
    <property type="component" value="Unassembled WGS sequence"/>
</dbReference>
<dbReference type="PANTHER" id="PTHR30383:SF5">
    <property type="entry name" value="SGNH HYDROLASE-TYPE ESTERASE DOMAIN-CONTAINING PROTEIN"/>
    <property type="match status" value="1"/>
</dbReference>
<keyword evidence="1" id="KW-0732">Signal</keyword>
<gene>
    <name evidence="3" type="ORF">DDR33_05180</name>
</gene>